<name>A0A3N3ZTX6_9MICC</name>
<gene>
    <name evidence="3" type="ORF">EDL96_12875</name>
</gene>
<evidence type="ECO:0000259" key="2">
    <source>
        <dbReference type="Pfam" id="PF07158"/>
    </source>
</evidence>
<keyword evidence="4" id="KW-1185">Reference proteome</keyword>
<evidence type="ECO:0000313" key="3">
    <source>
        <dbReference type="EMBL" id="ROZ61643.1"/>
    </source>
</evidence>
<dbReference type="Proteomes" id="UP000270616">
    <property type="component" value="Unassembled WGS sequence"/>
</dbReference>
<feature type="transmembrane region" description="Helical" evidence="1">
    <location>
        <begin position="28"/>
        <end position="49"/>
    </location>
</feature>
<accession>A0A3N3ZTX6</accession>
<feature type="transmembrane region" description="Helical" evidence="1">
    <location>
        <begin position="423"/>
        <end position="444"/>
    </location>
</feature>
<dbReference type="EMBL" id="RKMF01000020">
    <property type="protein sequence ID" value="ROZ61643.1"/>
    <property type="molecule type" value="Genomic_DNA"/>
</dbReference>
<reference evidence="3 4" key="1">
    <citation type="submission" date="2018-10" db="EMBL/GenBank/DDBJ databases">
        <title>Kocuria sp. M5W7-7, whole genome shotgun sequence.</title>
        <authorList>
            <person name="Tuo L."/>
        </authorList>
    </citation>
    <scope>NUCLEOTIDE SEQUENCE [LARGE SCALE GENOMIC DNA]</scope>
    <source>
        <strain evidence="3 4">M5W7-7</strain>
    </source>
</reference>
<organism evidence="3 4">
    <name type="scientific">Kocuria soli</name>
    <dbReference type="NCBI Taxonomy" id="2485125"/>
    <lineage>
        <taxon>Bacteria</taxon>
        <taxon>Bacillati</taxon>
        <taxon>Actinomycetota</taxon>
        <taxon>Actinomycetes</taxon>
        <taxon>Micrococcales</taxon>
        <taxon>Micrococcaceae</taxon>
        <taxon>Kocuria</taxon>
    </lineage>
</organism>
<feature type="transmembrane region" description="Helical" evidence="1">
    <location>
        <begin position="172"/>
        <end position="196"/>
    </location>
</feature>
<feature type="transmembrane region" description="Helical" evidence="1">
    <location>
        <begin position="257"/>
        <end position="290"/>
    </location>
</feature>
<dbReference type="InterPro" id="IPR009827">
    <property type="entry name" value="MatC_N"/>
</dbReference>
<dbReference type="Pfam" id="PF07158">
    <property type="entry name" value="MatC_N"/>
    <property type="match status" value="1"/>
</dbReference>
<dbReference type="RefSeq" id="WP_123826639.1">
    <property type="nucleotide sequence ID" value="NZ_RKMF01000020.1"/>
</dbReference>
<comment type="caution">
    <text evidence="3">The sequence shown here is derived from an EMBL/GenBank/DDBJ whole genome shotgun (WGS) entry which is preliminary data.</text>
</comment>
<dbReference type="OrthoDB" id="8738207at2"/>
<keyword evidence="1" id="KW-1133">Transmembrane helix</keyword>
<feature type="domain" description="Dicarboxylate carrier MatC N-terminal" evidence="2">
    <location>
        <begin position="1"/>
        <end position="148"/>
    </location>
</feature>
<feature type="transmembrane region" description="Helical" evidence="1">
    <location>
        <begin position="136"/>
        <end position="160"/>
    </location>
</feature>
<feature type="transmembrane region" description="Helical" evidence="1">
    <location>
        <begin position="381"/>
        <end position="411"/>
    </location>
</feature>
<keyword evidence="1" id="KW-0472">Membrane</keyword>
<keyword evidence="1" id="KW-0812">Transmembrane</keyword>
<evidence type="ECO:0000313" key="4">
    <source>
        <dbReference type="Proteomes" id="UP000270616"/>
    </source>
</evidence>
<feature type="transmembrane region" description="Helical" evidence="1">
    <location>
        <begin position="56"/>
        <end position="80"/>
    </location>
</feature>
<dbReference type="AlphaFoldDB" id="A0A3N3ZTX6"/>
<evidence type="ECO:0000256" key="1">
    <source>
        <dbReference type="SAM" id="Phobius"/>
    </source>
</evidence>
<feature type="transmembrane region" description="Helical" evidence="1">
    <location>
        <begin position="92"/>
        <end position="124"/>
    </location>
</feature>
<proteinExistence type="predicted"/>
<feature type="transmembrane region" description="Helical" evidence="1">
    <location>
        <begin position="343"/>
        <end position="369"/>
    </location>
</feature>
<sequence>MIVHIIGIGILAIIFVLGTTRPINLGVLSLFAGIALTAVVAGGDFEILYNAFPADLLILLVGVTFLFGIASINGTIAWLVDASARLVRGNVAVLPWAIFFVSAIPTTAGALGPATVAFLAPIGLQLAKRYDIDRRLIGLMIVHGSACGNFSPINVLGAIVNQALEGAEGLSSFPLILFAANFGYNVLLGVVIYFVFGGRQLIRRQLASRGSERVLEMRAAGSTQSSGGLGVTEGPDVPKVEDAMGLAHEKLTSTKVVTLVTIALVAAITLSAGVDIGILALSAAVILKLILWKSSEGAETAIAWNVVLLVGGIVTYIGVLQYFGTVEFVGESASALDNPLLTALIICAVAAIVSAFASSTGIIIALIPIASPFLLQGEISIPAMIAALTICATVVDSTPFSTVGSLVLASAEAEKQRSVYRGMLAWGAAMVVTAPLITVLVLVLPTM</sequence>
<protein>
    <submittedName>
        <fullName evidence="3">C4-dicarboxylate ABC transporter</fullName>
    </submittedName>
</protein>
<feature type="transmembrane region" description="Helical" evidence="1">
    <location>
        <begin position="302"/>
        <end position="323"/>
    </location>
</feature>